<protein>
    <submittedName>
        <fullName evidence="6">LemA protein</fullName>
    </submittedName>
</protein>
<dbReference type="Proteomes" id="UP001204798">
    <property type="component" value="Unassembled WGS sequence"/>
</dbReference>
<evidence type="ECO:0000256" key="2">
    <source>
        <dbReference type="ARBA" id="ARBA00008854"/>
    </source>
</evidence>
<dbReference type="RefSeq" id="WP_018196007.1">
    <property type="nucleotide sequence ID" value="NZ_CP130454.1"/>
</dbReference>
<evidence type="ECO:0000256" key="3">
    <source>
        <dbReference type="ARBA" id="ARBA00022692"/>
    </source>
</evidence>
<keyword evidence="5" id="KW-0472">Membrane</keyword>
<keyword evidence="7" id="KW-1185">Reference proteome</keyword>
<gene>
    <name evidence="6" type="ORF">M2350_002804</name>
</gene>
<name>A0ABT2EQY7_9BACT</name>
<evidence type="ECO:0000313" key="6">
    <source>
        <dbReference type="EMBL" id="MCS3920375.1"/>
    </source>
</evidence>
<comment type="subcellular location">
    <subcellularLocation>
        <location evidence="1">Membrane</location>
        <topology evidence="1">Single-pass membrane protein</topology>
    </subcellularLocation>
</comment>
<dbReference type="SUPFAM" id="SSF140478">
    <property type="entry name" value="LemA-like"/>
    <property type="match status" value="1"/>
</dbReference>
<proteinExistence type="inferred from homology"/>
<keyword evidence="3" id="KW-0812">Transmembrane</keyword>
<dbReference type="Pfam" id="PF04011">
    <property type="entry name" value="LemA"/>
    <property type="match status" value="1"/>
</dbReference>
<dbReference type="InterPro" id="IPR023353">
    <property type="entry name" value="LemA-like_dom_sf"/>
</dbReference>
<reference evidence="6 7" key="1">
    <citation type="submission" date="2022-08" db="EMBL/GenBank/DDBJ databases">
        <title>Bacterial and archaeal communities from various locations to study Microbial Dark Matter (Phase II).</title>
        <authorList>
            <person name="Stepanauskas R."/>
        </authorList>
    </citation>
    <scope>NUCLEOTIDE SEQUENCE [LARGE SCALE GENOMIC DNA]</scope>
    <source>
        <strain evidence="6 7">PD1</strain>
    </source>
</reference>
<accession>A0ABT2EQY7</accession>
<comment type="similarity">
    <text evidence="2">Belongs to the LemA family.</text>
</comment>
<dbReference type="PANTHER" id="PTHR34478">
    <property type="entry name" value="PROTEIN LEMA"/>
    <property type="match status" value="1"/>
</dbReference>
<organism evidence="6 7">
    <name type="scientific">Candidatus Fervidibacter sacchari</name>
    <dbReference type="NCBI Taxonomy" id="1448929"/>
    <lineage>
        <taxon>Bacteria</taxon>
        <taxon>Candidatus Fervidibacterota</taxon>
        <taxon>Candidatus Fervidibacter</taxon>
    </lineage>
</organism>
<dbReference type="PANTHER" id="PTHR34478:SF1">
    <property type="entry name" value="PROTEIN LEMA"/>
    <property type="match status" value="1"/>
</dbReference>
<keyword evidence="4" id="KW-1133">Transmembrane helix</keyword>
<evidence type="ECO:0000256" key="5">
    <source>
        <dbReference type="ARBA" id="ARBA00023136"/>
    </source>
</evidence>
<evidence type="ECO:0000313" key="7">
    <source>
        <dbReference type="Proteomes" id="UP001204798"/>
    </source>
</evidence>
<evidence type="ECO:0000256" key="1">
    <source>
        <dbReference type="ARBA" id="ARBA00004167"/>
    </source>
</evidence>
<dbReference type="Gene3D" id="1.20.1440.20">
    <property type="entry name" value="LemA-like domain"/>
    <property type="match status" value="1"/>
</dbReference>
<comment type="caution">
    <text evidence="6">The sequence shown here is derived from an EMBL/GenBank/DDBJ whole genome shotgun (WGS) entry which is preliminary data.</text>
</comment>
<evidence type="ECO:0000256" key="4">
    <source>
        <dbReference type="ARBA" id="ARBA00022989"/>
    </source>
</evidence>
<sequence length="183" mass="20589">MSVFVVLLVLVLVLAIWAVAIYNRLVRLAMLADNAWSDVDVQLKRRHDLIPNLVEVVRGYAAHERSTLEAVIQARNAALSAPDPEQRIEAENMLTTALRQIFALAEAYPDLKANQNFLALQQELSAVEQDIANARRYYNAVVRDYNTRLASVPDGIIAALVGFRPRTFFVAEEEAREVPKVQF</sequence>
<dbReference type="EMBL" id="JANUCP010000005">
    <property type="protein sequence ID" value="MCS3920375.1"/>
    <property type="molecule type" value="Genomic_DNA"/>
</dbReference>
<dbReference type="InterPro" id="IPR007156">
    <property type="entry name" value="MamQ_LemA"/>
</dbReference>